<dbReference type="InterPro" id="IPR050807">
    <property type="entry name" value="TransReg_Diox_bact_type"/>
</dbReference>
<keyword evidence="4" id="KW-1185">Reference proteome</keyword>
<protein>
    <submittedName>
        <fullName evidence="3">Transcriptional regulator, contains XRE-family HTH domain</fullName>
    </submittedName>
</protein>
<name>A0A1I5KA16_9PSEU</name>
<dbReference type="GO" id="GO:0005829">
    <property type="term" value="C:cytosol"/>
    <property type="evidence" value="ECO:0007669"/>
    <property type="project" value="TreeGrafter"/>
</dbReference>
<evidence type="ECO:0000313" key="4">
    <source>
        <dbReference type="Proteomes" id="UP000198727"/>
    </source>
</evidence>
<gene>
    <name evidence="3" type="ORF">SAMN05421810_10159</name>
</gene>
<dbReference type="GO" id="GO:0003677">
    <property type="term" value="F:DNA binding"/>
    <property type="evidence" value="ECO:0007669"/>
    <property type="project" value="UniProtKB-KW"/>
</dbReference>
<dbReference type="STRING" id="587909.SAMN05421810_10159"/>
<dbReference type="SUPFAM" id="SSF47413">
    <property type="entry name" value="lambda repressor-like DNA-binding domains"/>
    <property type="match status" value="1"/>
</dbReference>
<evidence type="ECO:0000256" key="1">
    <source>
        <dbReference type="ARBA" id="ARBA00023125"/>
    </source>
</evidence>
<dbReference type="AlphaFoldDB" id="A0A1I5KA16"/>
<dbReference type="GO" id="GO:0003700">
    <property type="term" value="F:DNA-binding transcription factor activity"/>
    <property type="evidence" value="ECO:0007669"/>
    <property type="project" value="TreeGrafter"/>
</dbReference>
<evidence type="ECO:0000259" key="2">
    <source>
        <dbReference type="PROSITE" id="PS50943"/>
    </source>
</evidence>
<dbReference type="Pfam" id="PF13560">
    <property type="entry name" value="HTH_31"/>
    <property type="match status" value="1"/>
</dbReference>
<reference evidence="4" key="1">
    <citation type="submission" date="2016-10" db="EMBL/GenBank/DDBJ databases">
        <authorList>
            <person name="Varghese N."/>
            <person name="Submissions S."/>
        </authorList>
    </citation>
    <scope>NUCLEOTIDE SEQUENCE [LARGE SCALE GENOMIC DNA]</scope>
    <source>
        <strain evidence="4">CGMCC 4.5579</strain>
    </source>
</reference>
<feature type="domain" description="HTH cro/C1-type" evidence="2">
    <location>
        <begin position="14"/>
        <end position="69"/>
    </location>
</feature>
<dbReference type="PANTHER" id="PTHR46797:SF1">
    <property type="entry name" value="METHYLPHOSPHONATE SYNTHASE"/>
    <property type="match status" value="1"/>
</dbReference>
<dbReference type="InterPro" id="IPR001387">
    <property type="entry name" value="Cro/C1-type_HTH"/>
</dbReference>
<dbReference type="Proteomes" id="UP000198727">
    <property type="component" value="Unassembled WGS sequence"/>
</dbReference>
<dbReference type="PROSITE" id="PS50943">
    <property type="entry name" value="HTH_CROC1"/>
    <property type="match status" value="1"/>
</dbReference>
<dbReference type="SMART" id="SM00530">
    <property type="entry name" value="HTH_XRE"/>
    <property type="match status" value="1"/>
</dbReference>
<dbReference type="Gene3D" id="1.10.260.40">
    <property type="entry name" value="lambda repressor-like DNA-binding domains"/>
    <property type="match status" value="1"/>
</dbReference>
<dbReference type="EMBL" id="FOWW01000001">
    <property type="protein sequence ID" value="SFO81865.1"/>
    <property type="molecule type" value="Genomic_DNA"/>
</dbReference>
<accession>A0A1I5KA16</accession>
<organism evidence="3 4">
    <name type="scientific">Amycolatopsis arida</name>
    <dbReference type="NCBI Taxonomy" id="587909"/>
    <lineage>
        <taxon>Bacteria</taxon>
        <taxon>Bacillati</taxon>
        <taxon>Actinomycetota</taxon>
        <taxon>Actinomycetes</taxon>
        <taxon>Pseudonocardiales</taxon>
        <taxon>Pseudonocardiaceae</taxon>
        <taxon>Amycolatopsis</taxon>
    </lineage>
</organism>
<dbReference type="CDD" id="cd00093">
    <property type="entry name" value="HTH_XRE"/>
    <property type="match status" value="1"/>
</dbReference>
<dbReference type="InterPro" id="IPR010982">
    <property type="entry name" value="Lambda_DNA-bd_dom_sf"/>
</dbReference>
<dbReference type="PANTHER" id="PTHR46797">
    <property type="entry name" value="HTH-TYPE TRANSCRIPTIONAL REGULATOR"/>
    <property type="match status" value="1"/>
</dbReference>
<sequence length="405" mass="44184">MHVSIDEAHIGRRVREIRAWREMSLAEVAGLAGITAAYLSMIERGQRSVTKKQTVHALADALRVAPSELLADPVPHADPVTSDAHGHIEHIGIVLAHNRLGAPYREHARPWPEIQADLDTLLRDLVPACDYVAQAAMLPDLIEDLYAAHAMDSGHRREALIGLMYVLQHGAALLKNLGAHGMPYLAAMHMRYVAEELGEPAWIGAADWRVGQSSAGDRQRMLTVSLRAADALSGQTAPEARQVYGMLHLNAALASATLGKPDDALAHLAEANEMVAATAGFDGDFVDMHFGETNWGIWRVAVGVELGEGPKLTEHARSVDVSAIPAAERRGMFYGDLARGLAQDRSRRDDAIEMLRRAEDEAPQRIRSNPYVRETVADLLRQARREAGSRELRGLAWRLGLAPAG</sequence>
<keyword evidence="1" id="KW-0238">DNA-binding</keyword>
<proteinExistence type="predicted"/>
<evidence type="ECO:0000313" key="3">
    <source>
        <dbReference type="EMBL" id="SFO81865.1"/>
    </source>
</evidence>